<gene>
    <name evidence="2" type="ORF">G2W53_012798</name>
</gene>
<evidence type="ECO:0000313" key="3">
    <source>
        <dbReference type="Proteomes" id="UP000634136"/>
    </source>
</evidence>
<dbReference type="Proteomes" id="UP000634136">
    <property type="component" value="Unassembled WGS sequence"/>
</dbReference>
<dbReference type="AlphaFoldDB" id="A0A834WNW2"/>
<proteinExistence type="predicted"/>
<organism evidence="2 3">
    <name type="scientific">Senna tora</name>
    <dbReference type="NCBI Taxonomy" id="362788"/>
    <lineage>
        <taxon>Eukaryota</taxon>
        <taxon>Viridiplantae</taxon>
        <taxon>Streptophyta</taxon>
        <taxon>Embryophyta</taxon>
        <taxon>Tracheophyta</taxon>
        <taxon>Spermatophyta</taxon>
        <taxon>Magnoliopsida</taxon>
        <taxon>eudicotyledons</taxon>
        <taxon>Gunneridae</taxon>
        <taxon>Pentapetalae</taxon>
        <taxon>rosids</taxon>
        <taxon>fabids</taxon>
        <taxon>Fabales</taxon>
        <taxon>Fabaceae</taxon>
        <taxon>Caesalpinioideae</taxon>
        <taxon>Cassia clade</taxon>
        <taxon>Senna</taxon>
    </lineage>
</organism>
<evidence type="ECO:0000313" key="2">
    <source>
        <dbReference type="EMBL" id="KAF7830465.1"/>
    </source>
</evidence>
<sequence>MAIQKITPPPILDCSAMNQILHGFLKTVKFGASRGGKRQLKDPHVRNSESPKY</sequence>
<dbReference type="EMBL" id="JAAIUW010000005">
    <property type="protein sequence ID" value="KAF7830465.1"/>
    <property type="molecule type" value="Genomic_DNA"/>
</dbReference>
<evidence type="ECO:0000256" key="1">
    <source>
        <dbReference type="SAM" id="MobiDB-lite"/>
    </source>
</evidence>
<protein>
    <submittedName>
        <fullName evidence="2">Uncharacterized protein</fullName>
    </submittedName>
</protein>
<feature type="compositionally biased region" description="Basic and acidic residues" evidence="1">
    <location>
        <begin position="39"/>
        <end position="53"/>
    </location>
</feature>
<reference evidence="2" key="1">
    <citation type="submission" date="2020-09" db="EMBL/GenBank/DDBJ databases">
        <title>Genome-Enabled Discovery of Anthraquinone Biosynthesis in Senna tora.</title>
        <authorList>
            <person name="Kang S.-H."/>
            <person name="Pandey R.P."/>
            <person name="Lee C.-M."/>
            <person name="Sim J.-S."/>
            <person name="Jeong J.-T."/>
            <person name="Choi B.-S."/>
            <person name="Jung M."/>
            <person name="Ginzburg D."/>
            <person name="Zhao K."/>
            <person name="Won S.Y."/>
            <person name="Oh T.-J."/>
            <person name="Yu Y."/>
            <person name="Kim N.-H."/>
            <person name="Lee O.R."/>
            <person name="Lee T.-H."/>
            <person name="Bashyal P."/>
            <person name="Kim T.-S."/>
            <person name="Lee W.-H."/>
            <person name="Kawkins C."/>
            <person name="Kim C.-K."/>
            <person name="Kim J.S."/>
            <person name="Ahn B.O."/>
            <person name="Rhee S.Y."/>
            <person name="Sohng J.K."/>
        </authorList>
    </citation>
    <scope>NUCLEOTIDE SEQUENCE</scope>
    <source>
        <tissue evidence="2">Leaf</tissue>
    </source>
</reference>
<accession>A0A834WNW2</accession>
<feature type="region of interest" description="Disordered" evidence="1">
    <location>
        <begin position="32"/>
        <end position="53"/>
    </location>
</feature>
<name>A0A834WNW2_9FABA</name>
<comment type="caution">
    <text evidence="2">The sequence shown here is derived from an EMBL/GenBank/DDBJ whole genome shotgun (WGS) entry which is preliminary data.</text>
</comment>
<keyword evidence="3" id="KW-1185">Reference proteome</keyword>